<sequence length="206" mass="22414">MAVVVRATVCMVGAAATIMALSVQSVYALWSLSADVVYVILFPQLVCLFYMQRITNTYGLISGVLVGVVTRALCGEPSMSVPVLVKLPLYDEQLEMQRFPHRTICMSLNLLTTVASSALWEKLFACGVMPKSLDCCRCFVPVDESLQQPGVALPDKKALDMKPETAKPPKAIEAVLADTCEDATSHETKVSPSFKCLFAGSVFIRK</sequence>
<evidence type="ECO:0000313" key="2">
    <source>
        <dbReference type="Proteomes" id="UP000821865"/>
    </source>
</evidence>
<reference evidence="1" key="1">
    <citation type="submission" date="2020-05" db="EMBL/GenBank/DDBJ databases">
        <title>Large-scale comparative analyses of tick genomes elucidate their genetic diversity and vector capacities.</title>
        <authorList>
            <person name="Jia N."/>
            <person name="Wang J."/>
            <person name="Shi W."/>
            <person name="Du L."/>
            <person name="Sun Y."/>
            <person name="Zhan W."/>
            <person name="Jiang J."/>
            <person name="Wang Q."/>
            <person name="Zhang B."/>
            <person name="Ji P."/>
            <person name="Sakyi L.B."/>
            <person name="Cui X."/>
            <person name="Yuan T."/>
            <person name="Jiang B."/>
            <person name="Yang W."/>
            <person name="Lam T.T.-Y."/>
            <person name="Chang Q."/>
            <person name="Ding S."/>
            <person name="Wang X."/>
            <person name="Zhu J."/>
            <person name="Ruan X."/>
            <person name="Zhao L."/>
            <person name="Wei J."/>
            <person name="Que T."/>
            <person name="Du C."/>
            <person name="Cheng J."/>
            <person name="Dai P."/>
            <person name="Han X."/>
            <person name="Huang E."/>
            <person name="Gao Y."/>
            <person name="Liu J."/>
            <person name="Shao H."/>
            <person name="Ye R."/>
            <person name="Li L."/>
            <person name="Wei W."/>
            <person name="Wang X."/>
            <person name="Wang C."/>
            <person name="Yang T."/>
            <person name="Huo Q."/>
            <person name="Li W."/>
            <person name="Guo W."/>
            <person name="Chen H."/>
            <person name="Zhou L."/>
            <person name="Ni X."/>
            <person name="Tian J."/>
            <person name="Zhou Y."/>
            <person name="Sheng Y."/>
            <person name="Liu T."/>
            <person name="Pan Y."/>
            <person name="Xia L."/>
            <person name="Li J."/>
            <person name="Zhao F."/>
            <person name="Cao W."/>
        </authorList>
    </citation>
    <scope>NUCLEOTIDE SEQUENCE</scope>
    <source>
        <strain evidence="1">Dsil-2018</strain>
    </source>
</reference>
<dbReference type="Proteomes" id="UP000821865">
    <property type="component" value="Chromosome 2"/>
</dbReference>
<name>A0ACB8DAE3_DERSI</name>
<keyword evidence="2" id="KW-1185">Reference proteome</keyword>
<evidence type="ECO:0000313" key="1">
    <source>
        <dbReference type="EMBL" id="KAH7965059.1"/>
    </source>
</evidence>
<protein>
    <submittedName>
        <fullName evidence="1">Uncharacterized protein</fullName>
    </submittedName>
</protein>
<proteinExistence type="predicted"/>
<gene>
    <name evidence="1" type="ORF">HPB49_003107</name>
</gene>
<organism evidence="1 2">
    <name type="scientific">Dermacentor silvarum</name>
    <name type="common">Tick</name>
    <dbReference type="NCBI Taxonomy" id="543639"/>
    <lineage>
        <taxon>Eukaryota</taxon>
        <taxon>Metazoa</taxon>
        <taxon>Ecdysozoa</taxon>
        <taxon>Arthropoda</taxon>
        <taxon>Chelicerata</taxon>
        <taxon>Arachnida</taxon>
        <taxon>Acari</taxon>
        <taxon>Parasitiformes</taxon>
        <taxon>Ixodida</taxon>
        <taxon>Ixodoidea</taxon>
        <taxon>Ixodidae</taxon>
        <taxon>Rhipicephalinae</taxon>
        <taxon>Dermacentor</taxon>
    </lineage>
</organism>
<dbReference type="EMBL" id="CM023471">
    <property type="protein sequence ID" value="KAH7965059.1"/>
    <property type="molecule type" value="Genomic_DNA"/>
</dbReference>
<accession>A0ACB8DAE3</accession>
<comment type="caution">
    <text evidence="1">The sequence shown here is derived from an EMBL/GenBank/DDBJ whole genome shotgun (WGS) entry which is preliminary data.</text>
</comment>